<dbReference type="CDD" id="cd17354">
    <property type="entry name" value="MFS_Mch1p_like"/>
    <property type="match status" value="1"/>
</dbReference>
<gene>
    <name evidence="6" type="ORF">FUG_LOCUS504436</name>
</gene>
<dbReference type="Gene3D" id="1.20.1280.50">
    <property type="match status" value="1"/>
</dbReference>
<dbReference type="PROSITE" id="PS50181">
    <property type="entry name" value="FBOX"/>
    <property type="match status" value="1"/>
</dbReference>
<feature type="transmembrane region" description="Helical" evidence="4">
    <location>
        <begin position="760"/>
        <end position="781"/>
    </location>
</feature>
<dbReference type="InterPro" id="IPR036047">
    <property type="entry name" value="F-box-like_dom_sf"/>
</dbReference>
<keyword evidence="4" id="KW-0812">Transmembrane</keyword>
<dbReference type="CDD" id="cd09917">
    <property type="entry name" value="F-box_SF"/>
    <property type="match status" value="1"/>
</dbReference>
<dbReference type="GO" id="GO:0022857">
    <property type="term" value="F:transmembrane transporter activity"/>
    <property type="evidence" value="ECO:0007669"/>
    <property type="project" value="InterPro"/>
</dbReference>
<accession>A0A4E9EJ29</accession>
<dbReference type="SUPFAM" id="SSF103473">
    <property type="entry name" value="MFS general substrate transporter"/>
    <property type="match status" value="1"/>
</dbReference>
<proteinExistence type="predicted"/>
<evidence type="ECO:0000313" key="6">
    <source>
        <dbReference type="EMBL" id="VIO62819.1"/>
    </source>
</evidence>
<feature type="transmembrane region" description="Helical" evidence="4">
    <location>
        <begin position="1110"/>
        <end position="1128"/>
    </location>
</feature>
<dbReference type="Pfam" id="PF00135">
    <property type="entry name" value="COesterase"/>
    <property type="match status" value="1"/>
</dbReference>
<feature type="compositionally biased region" description="Polar residues" evidence="3">
    <location>
        <begin position="587"/>
        <end position="598"/>
    </location>
</feature>
<protein>
    <recommendedName>
        <fullName evidence="5">F-box domain-containing protein</fullName>
    </recommendedName>
</protein>
<dbReference type="InterPro" id="IPR011701">
    <property type="entry name" value="MFS"/>
</dbReference>
<feature type="transmembrane region" description="Helical" evidence="4">
    <location>
        <begin position="685"/>
        <end position="705"/>
    </location>
</feature>
<organism evidence="6">
    <name type="scientific">Gibberella zeae</name>
    <name type="common">Wheat head blight fungus</name>
    <name type="synonym">Fusarium graminearum</name>
    <dbReference type="NCBI Taxonomy" id="5518"/>
    <lineage>
        <taxon>Eukaryota</taxon>
        <taxon>Fungi</taxon>
        <taxon>Dikarya</taxon>
        <taxon>Ascomycota</taxon>
        <taxon>Pezizomycotina</taxon>
        <taxon>Sordariomycetes</taxon>
        <taxon>Hypocreomycetidae</taxon>
        <taxon>Hypocreales</taxon>
        <taxon>Nectriaceae</taxon>
        <taxon>Fusarium</taxon>
    </lineage>
</organism>
<evidence type="ECO:0000256" key="2">
    <source>
        <dbReference type="ARBA" id="ARBA00023180"/>
    </source>
</evidence>
<name>A0A4E9EJ29_GIBZA</name>
<feature type="region of interest" description="Disordered" evidence="3">
    <location>
        <begin position="563"/>
        <end position="608"/>
    </location>
</feature>
<dbReference type="SMART" id="SM00256">
    <property type="entry name" value="FBOX"/>
    <property type="match status" value="1"/>
</dbReference>
<dbReference type="EMBL" id="CAAKMV010000164">
    <property type="protein sequence ID" value="VIO62819.1"/>
    <property type="molecule type" value="Genomic_DNA"/>
</dbReference>
<dbReference type="InterPro" id="IPR001810">
    <property type="entry name" value="F-box_dom"/>
</dbReference>
<dbReference type="Gene3D" id="3.40.50.1820">
    <property type="entry name" value="alpha/beta hydrolase"/>
    <property type="match status" value="1"/>
</dbReference>
<dbReference type="Pfam" id="PF12937">
    <property type="entry name" value="F-box-like"/>
    <property type="match status" value="1"/>
</dbReference>
<dbReference type="InterPro" id="IPR050309">
    <property type="entry name" value="Type-B_Carboxylest/Lipase"/>
</dbReference>
<feature type="transmembrane region" description="Helical" evidence="4">
    <location>
        <begin position="1057"/>
        <end position="1077"/>
    </location>
</feature>
<evidence type="ECO:0000256" key="4">
    <source>
        <dbReference type="SAM" id="Phobius"/>
    </source>
</evidence>
<dbReference type="GO" id="GO:0016020">
    <property type="term" value="C:membrane"/>
    <property type="evidence" value="ECO:0007669"/>
    <property type="project" value="UniProtKB-SubCell"/>
</dbReference>
<dbReference type="Pfam" id="PF07690">
    <property type="entry name" value="MFS_1"/>
    <property type="match status" value="1"/>
</dbReference>
<dbReference type="SUPFAM" id="SSF81383">
    <property type="entry name" value="F-box domain"/>
    <property type="match status" value="1"/>
</dbReference>
<feature type="transmembrane region" description="Helical" evidence="4">
    <location>
        <begin position="801"/>
        <end position="823"/>
    </location>
</feature>
<evidence type="ECO:0000256" key="1">
    <source>
        <dbReference type="ARBA" id="ARBA00004141"/>
    </source>
</evidence>
<feature type="transmembrane region" description="Helical" evidence="4">
    <location>
        <begin position="619"/>
        <end position="642"/>
    </location>
</feature>
<evidence type="ECO:0000259" key="5">
    <source>
        <dbReference type="PROSITE" id="PS50181"/>
    </source>
</evidence>
<keyword evidence="4" id="KW-0472">Membrane</keyword>
<dbReference type="InterPro" id="IPR002018">
    <property type="entry name" value="CarbesteraseB"/>
</dbReference>
<evidence type="ECO:0000256" key="3">
    <source>
        <dbReference type="SAM" id="MobiDB-lite"/>
    </source>
</evidence>
<comment type="subcellular location">
    <subcellularLocation>
        <location evidence="1">Membrane</location>
        <topology evidence="1">Multi-pass membrane protein</topology>
    </subcellularLocation>
</comment>
<feature type="transmembrane region" description="Helical" evidence="4">
    <location>
        <begin position="1022"/>
        <end position="1050"/>
    </location>
</feature>
<keyword evidence="4" id="KW-1133">Transmembrane helix</keyword>
<dbReference type="InterPro" id="IPR029058">
    <property type="entry name" value="AB_hydrolase_fold"/>
</dbReference>
<dbReference type="Gene3D" id="1.20.1250.20">
    <property type="entry name" value="MFS general substrate transporter like domains"/>
    <property type="match status" value="1"/>
</dbReference>
<dbReference type="SUPFAM" id="SSF53474">
    <property type="entry name" value="alpha/beta-Hydrolases"/>
    <property type="match status" value="1"/>
</dbReference>
<feature type="transmembrane region" description="Helical" evidence="4">
    <location>
        <begin position="725"/>
        <end position="748"/>
    </location>
</feature>
<reference evidence="6" key="1">
    <citation type="submission" date="2019-04" db="EMBL/GenBank/DDBJ databases">
        <authorList>
            <person name="Melise S."/>
            <person name="Noan J."/>
            <person name="Okalmin O."/>
        </authorList>
    </citation>
    <scope>NUCLEOTIDE SEQUENCE</scope>
    <source>
        <strain evidence="6">FN9</strain>
    </source>
</reference>
<keyword evidence="2" id="KW-0325">Glycoprotein</keyword>
<dbReference type="InterPro" id="IPR036259">
    <property type="entry name" value="MFS_trans_sf"/>
</dbReference>
<feature type="transmembrane region" description="Helical" evidence="4">
    <location>
        <begin position="654"/>
        <end position="678"/>
    </location>
</feature>
<sequence>MNTHNSRKEELDRIFADLSPWDILYLRKKIEVTTITLAGFQDLPPELICTVLLYLDFDDYRCCTRVCRKWRELWAQGIVFRQALRQFFPGLQLTYPDISPQNLYAREVQKHVKWRQPYCSFTWIPWNLGASDNFIDLPEYTQPARHSTHVPWRSHYNKGKLAWQSTQRTFIIDDLHTRQRLRFIPPGSAMTGAEFQAVGMSDKLLVLLEMEPRMRKIHIVHLETREWKQLTLPTALQQVYLESTVVYLVTQTAQIMYFAWGGILKQLDQTKLECPIGATSMVGGQPKVLPHPTKNNVAFVVRAFSNNYGDERLCSFAVTKFEDGKATWDTTESIANPLKNPQPDCHDYSWAAVSFICRRSDNHGTFCIGLYRIQRSETSRVELCSCCEPRTRKGDWGAVTFNVLTQTFRQHEYLSTLFDVLWDADNRNQLVNRNLLKLENVYLWNDDLLLAASNMSDDRKTEIYLQTLHPVGSHQAPSPQWAPVRITCILQAGGIEVFQDDDFVILPTLGGLTIYKPSKTPSDGIIIDDSWELFRGAHVQLLYSLASMSEMLELKHNEMGCGLTTRNERSRGRPESPQLASRLDADQISTRSSSYASDNDTDSTETRIQRNKEKQAIRLLAFISANIIALACGSIVVFSLYAPLLQSRLHYSQFQVNAVAISGSVALYLPISGVGYICDRVGLKPLALTGGILFGSGYGLAAGVYRKLDLEYRSHPEYRVDNDWSLPFLMLSFVFVGVATCCLYMAAVSSCAKNFGKGRYRGLALATPITCFGLSPMWLSQAGTRLFTETRPDGSKGDLDVFRFFLFLAALTFFMGILGTFTLRVVDEDELIDEAIEELEQSGLLDGSSLLGRTERSYGATGEETESSALLDPSKDNAKWKKNWVLNAETRSFLADRTMWPFALAFLLIVGPGEAFINNLGTIIGTLTPPEMEGWSHRTSAATHVSIFGITNTASRIFIGTLTDLLAPYPHTQHVQGPSTRSAVSSRFSISRVAFMAFFASMLSIGLLILASGLVQNHAERFWLVSGLVGAGYGAIFSLTPLMVTIIWGVENFATNYGLIGMLPAAGSTFWGLVYSATYQNGANKSKAGPEGSDRDDLFCYGEQCYAPTYWAETITVWIAVGLLLWAWKGRGVQRQKGVSLTWLAALPVLLAAAFTAYPDVLGKSGPEPAPSVTIKQGTIIGKFVDDGTFPKPLEGFMGIPYAVPPVGERRFKHAEPVGASNETTEAYYLGPRCPGIQLVPFLKDPILGPDYESEDCLTINVWRKKGHTPEKGKLPVAVLIPGGAFNRGAARMHNSHTMLAFSEEPYIAVSMQYRIGVFGGLNTELTAKEGLLNLGLKDMYVALEWVQENIGAFGGDADDVTIMGLSAAAHGIGHLIMDINQPKKLFHKAIMDSGAHTARAVHPPGASLNSQHFRELLDLTPCSHFKNLKDPKILTCLRGLPSETVDKAGKEVFRRSDPSIRWAWQPVIDNDIISRRPIEAWKSGKFNRVPILTGSAANEGAYYVPLKADKPDEFTGFFKSLLPHLTSSEVTELEKLYPDPLTHPDSPHVDTRGIPGVGSQYKRLETAYGHYAYTCPVRQTVIWATYHESAQPAYLYHWALNKTALFGANHGDQMRYQTFNREVREISPAQREVSGQFHAYCTSFITKGGDPNAIKGKFAHRPEWTSFENGKGKTMILGRGNDERAGGVGVGKAAELVDFTWGDEQFFGFYPDAPRRAVYQTQDQPD</sequence>
<dbReference type="PANTHER" id="PTHR11559">
    <property type="entry name" value="CARBOXYLESTERASE"/>
    <property type="match status" value="1"/>
</dbReference>
<feature type="transmembrane region" description="Helical" evidence="4">
    <location>
        <begin position="1140"/>
        <end position="1158"/>
    </location>
</feature>
<feature type="transmembrane region" description="Helical" evidence="4">
    <location>
        <begin position="993"/>
        <end position="1016"/>
    </location>
</feature>
<feature type="domain" description="F-box" evidence="5">
    <location>
        <begin position="37"/>
        <end position="83"/>
    </location>
</feature>